<feature type="compositionally biased region" description="Basic and acidic residues" evidence="1">
    <location>
        <begin position="22"/>
        <end position="40"/>
    </location>
</feature>
<accession>A0A6B2LHT2</accession>
<sequence>MGRRKVSKLKWYDPANKNCTWGKEEDDPKKNLPAENKQKINDKLAHIIQFSQKQQQQLQQQKLKQQKSNVVTQNTEETQAVEKEVEKDSEKEALASKKRKNENEDEEGEEEERPAKKRKTAHKKKKKGKKNNKEQESDLRRFDKVAFGEVVERPPILKTVPKATFNSEYLLFQKEEKSHAPSTGTAQDYLLLQNQVRQAYKLAKQKKEEKINAEIALKKNLKS</sequence>
<name>A0A6B2LHT2_9EUKA</name>
<organism evidence="2">
    <name type="scientific">Arcella intermedia</name>
    <dbReference type="NCBI Taxonomy" id="1963864"/>
    <lineage>
        <taxon>Eukaryota</taxon>
        <taxon>Amoebozoa</taxon>
        <taxon>Tubulinea</taxon>
        <taxon>Elardia</taxon>
        <taxon>Arcellinida</taxon>
        <taxon>Sphaerothecina</taxon>
        <taxon>Arcellidae</taxon>
        <taxon>Arcella</taxon>
    </lineage>
</organism>
<dbReference type="EMBL" id="GIBP01007401">
    <property type="protein sequence ID" value="NDV36370.1"/>
    <property type="molecule type" value="Transcribed_RNA"/>
</dbReference>
<proteinExistence type="predicted"/>
<feature type="compositionally biased region" description="Polar residues" evidence="1">
    <location>
        <begin position="68"/>
        <end position="78"/>
    </location>
</feature>
<feature type="compositionally biased region" description="Basic residues" evidence="1">
    <location>
        <begin position="115"/>
        <end position="130"/>
    </location>
</feature>
<protein>
    <submittedName>
        <fullName evidence="2">Uncharacterized protein</fullName>
    </submittedName>
</protein>
<evidence type="ECO:0000313" key="2">
    <source>
        <dbReference type="EMBL" id="NDV36370.1"/>
    </source>
</evidence>
<feature type="compositionally biased region" description="Basic and acidic residues" evidence="1">
    <location>
        <begin position="80"/>
        <end position="95"/>
    </location>
</feature>
<feature type="region of interest" description="Disordered" evidence="1">
    <location>
        <begin position="15"/>
        <end position="40"/>
    </location>
</feature>
<dbReference type="AlphaFoldDB" id="A0A6B2LHT2"/>
<reference evidence="2" key="1">
    <citation type="journal article" date="2020" name="J. Eukaryot. Microbiol.">
        <title>De novo Sequencing, Assembly and Annotation of the Transcriptome for the Free-Living Testate Amoeba Arcella intermedia.</title>
        <authorList>
            <person name="Ribeiro G.M."/>
            <person name="Porfirio-Sousa A.L."/>
            <person name="Maurer-Alcala X.X."/>
            <person name="Katz L.A."/>
            <person name="Lahr D.J.G."/>
        </authorList>
    </citation>
    <scope>NUCLEOTIDE SEQUENCE</scope>
</reference>
<feature type="compositionally biased region" description="Acidic residues" evidence="1">
    <location>
        <begin position="103"/>
        <end position="112"/>
    </location>
</feature>
<feature type="region of interest" description="Disordered" evidence="1">
    <location>
        <begin position="64"/>
        <end position="139"/>
    </location>
</feature>
<evidence type="ECO:0000256" key="1">
    <source>
        <dbReference type="SAM" id="MobiDB-lite"/>
    </source>
</evidence>